<accession>A0ABZ0RR09</accession>
<gene>
    <name evidence="1" type="ORF">SH580_06350</name>
</gene>
<sequence>MENKKTKVLLVIAGDLFVRNYIRSGVAHKISEAFQLSIIANDACSLKADLESAPNFSGYFKTDPKHEAAHYNYFTLLIFRYRNRSKTFPFRLKRDIGWNLPDEAFSRIKKLKLLLKKGKRGREARRCVLQGNRLLFRFYKKRIEAKLPINQDLSQQISEIRPDILLFPSSAYDPAGNDVARICKKLGIKSVYLIDNWDNLSSKSVFWARPDFLGVWSEQHQEHAIRIHGFESSRVYPIGTPRFDDYFSQRGATTSKPFDFPYVVFSGCCLPFDETTALKALDQEIREHPEIYNELRIVYRPHPWRQKRKAEATFIESEFTHVVLDPQIRDQFLSNSENMSEQVSFQPSTDYYPLLLDNAQFVCGPLTTFLLESLIFKKHYIGLSYDDGTHITSPHNAFKYYEMYKGIDKHPGVTLVHNIQLLTSSFRTTFETYTPNCKEYKSWDKALNYYLRIDDSPYPQRLTQLIKAVEKDS</sequence>
<keyword evidence="2" id="KW-1185">Reference proteome</keyword>
<dbReference type="SUPFAM" id="SSF53756">
    <property type="entry name" value="UDP-Glycosyltransferase/glycogen phosphorylase"/>
    <property type="match status" value="1"/>
</dbReference>
<organism evidence="1 2">
    <name type="scientific">Coraliomargarita algicola</name>
    <dbReference type="NCBI Taxonomy" id="3092156"/>
    <lineage>
        <taxon>Bacteria</taxon>
        <taxon>Pseudomonadati</taxon>
        <taxon>Verrucomicrobiota</taxon>
        <taxon>Opitutia</taxon>
        <taxon>Puniceicoccales</taxon>
        <taxon>Coraliomargaritaceae</taxon>
        <taxon>Coraliomargarita</taxon>
    </lineage>
</organism>
<evidence type="ECO:0000313" key="1">
    <source>
        <dbReference type="EMBL" id="WPJ97327.1"/>
    </source>
</evidence>
<protein>
    <submittedName>
        <fullName evidence="1">Uncharacterized protein</fullName>
    </submittedName>
</protein>
<proteinExistence type="predicted"/>
<name>A0ABZ0RR09_9BACT</name>
<dbReference type="Proteomes" id="UP001324993">
    <property type="component" value="Chromosome"/>
</dbReference>
<reference evidence="1 2" key="1">
    <citation type="submission" date="2023-11" db="EMBL/GenBank/DDBJ databases">
        <title>Coraliomargarita sp. nov., isolated from marine algae.</title>
        <authorList>
            <person name="Lee J.K."/>
            <person name="Baek J.H."/>
            <person name="Kim J.M."/>
            <person name="Choi D.G."/>
            <person name="Jeon C.O."/>
        </authorList>
    </citation>
    <scope>NUCLEOTIDE SEQUENCE [LARGE SCALE GENOMIC DNA]</scope>
    <source>
        <strain evidence="1 2">J2-16</strain>
    </source>
</reference>
<dbReference type="RefSeq" id="WP_319834171.1">
    <property type="nucleotide sequence ID" value="NZ_CP138858.1"/>
</dbReference>
<evidence type="ECO:0000313" key="2">
    <source>
        <dbReference type="Proteomes" id="UP001324993"/>
    </source>
</evidence>
<dbReference type="EMBL" id="CP138858">
    <property type="protein sequence ID" value="WPJ97327.1"/>
    <property type="molecule type" value="Genomic_DNA"/>
</dbReference>